<dbReference type="InterPro" id="IPR050980">
    <property type="entry name" value="2C_sensor_his_kinase"/>
</dbReference>
<evidence type="ECO:0000256" key="10">
    <source>
        <dbReference type="ARBA" id="ARBA00022840"/>
    </source>
</evidence>
<keyword evidence="9" id="KW-0418">Kinase</keyword>
<dbReference type="PANTHER" id="PTHR44936">
    <property type="entry name" value="SENSOR PROTEIN CREC"/>
    <property type="match status" value="1"/>
</dbReference>
<dbReference type="Pfam" id="PF02518">
    <property type="entry name" value="HATPase_c"/>
    <property type="match status" value="1"/>
</dbReference>
<reference evidence="16 17" key="1">
    <citation type="submission" date="2014-02" db="EMBL/GenBank/DDBJ databases">
        <title>Draft genome sequence of Lysinibacillus odysseyi NBRC 100172.</title>
        <authorList>
            <person name="Zhang F."/>
            <person name="Wang G."/>
            <person name="Zhang L."/>
        </authorList>
    </citation>
    <scope>NUCLEOTIDE SEQUENCE [LARGE SCALE GENOMIC DNA]</scope>
    <source>
        <strain evidence="16 17">NBRC 100172</strain>
    </source>
</reference>
<comment type="catalytic activity">
    <reaction evidence="1">
        <text>ATP + protein L-histidine = ADP + protein N-phospho-L-histidine.</text>
        <dbReference type="EC" id="2.7.13.3"/>
    </reaction>
</comment>
<gene>
    <name evidence="16" type="ORF">CD32_07610</name>
</gene>
<keyword evidence="6" id="KW-0808">Transferase</keyword>
<proteinExistence type="predicted"/>
<feature type="transmembrane region" description="Helical" evidence="14">
    <location>
        <begin position="174"/>
        <end position="196"/>
    </location>
</feature>
<evidence type="ECO:0000256" key="2">
    <source>
        <dbReference type="ARBA" id="ARBA00004651"/>
    </source>
</evidence>
<name>A0A0A3IS68_9BACI</name>
<evidence type="ECO:0000256" key="11">
    <source>
        <dbReference type="ARBA" id="ARBA00022989"/>
    </source>
</evidence>
<dbReference type="Proteomes" id="UP000030437">
    <property type="component" value="Unassembled WGS sequence"/>
</dbReference>
<sequence>MKNWFHTITFKMISLISVLIIFICGTFLYLLQDHIRNMTENQMATQALNIASTIASMSEIIEAFDSENPSEVIQPITTKIQQEIGAAFIVIGNKEGTRYSHPIPGKIGGQMIGGDNEDVLVNGKSYVSKTRGSLGLSIRGKVPLIKNNEIIGVVSVGFLAKNIDHMIQDSFKRWLMYAALLFSFGIAGAFLISFYIKRLLFNMEPVQIAKLYEQHKIILETTMEGILAVGPDRNITTINHSAYEMIDPNKKAPLSKWMGTDIQHIFTREIALRDTIRNLEISLDGSIIILNKAPLLEKNKQIGSLYTMRNKTDIQRIADELKQAKQRANMQRAQTHEYANKLHIILGLLVHKKYEEAIQYIKREKNIQGQVKKMLNSNSKSPLLFALIQGKITEAAELGISMELKECHLSSTLNAKQEEALLTALGNVLQNAIEAVRGIKHSSLKLIQISIDEYKDRILFEIQDSGHGVSEELYATLFARGVSTKEGMDRGHGLAISKQALQSVGGEILLDEGDLPGACFLIILPR</sequence>
<dbReference type="Pfam" id="PF17203">
    <property type="entry name" value="sCache_3_2"/>
    <property type="match status" value="1"/>
</dbReference>
<keyword evidence="10" id="KW-0067">ATP-binding</keyword>
<evidence type="ECO:0000256" key="3">
    <source>
        <dbReference type="ARBA" id="ARBA00012438"/>
    </source>
</evidence>
<evidence type="ECO:0000256" key="14">
    <source>
        <dbReference type="SAM" id="Phobius"/>
    </source>
</evidence>
<dbReference type="EMBL" id="JPVP01000053">
    <property type="protein sequence ID" value="KGR85713.1"/>
    <property type="molecule type" value="Genomic_DNA"/>
</dbReference>
<dbReference type="InterPro" id="IPR004358">
    <property type="entry name" value="Sig_transdc_His_kin-like_C"/>
</dbReference>
<protein>
    <recommendedName>
        <fullName evidence="3">histidine kinase</fullName>
        <ecNumber evidence="3">2.7.13.3</ecNumber>
    </recommendedName>
</protein>
<keyword evidence="12" id="KW-0902">Two-component regulatory system</keyword>
<dbReference type="InterPro" id="IPR036890">
    <property type="entry name" value="HATPase_C_sf"/>
</dbReference>
<keyword evidence="8" id="KW-0547">Nucleotide-binding</keyword>
<evidence type="ECO:0000256" key="6">
    <source>
        <dbReference type="ARBA" id="ARBA00022679"/>
    </source>
</evidence>
<evidence type="ECO:0000256" key="5">
    <source>
        <dbReference type="ARBA" id="ARBA00022553"/>
    </source>
</evidence>
<dbReference type="EC" id="2.7.13.3" evidence="3"/>
<feature type="domain" description="Histidine kinase" evidence="15">
    <location>
        <begin position="333"/>
        <end position="526"/>
    </location>
</feature>
<evidence type="ECO:0000256" key="4">
    <source>
        <dbReference type="ARBA" id="ARBA00022475"/>
    </source>
</evidence>
<dbReference type="SUPFAM" id="SSF55890">
    <property type="entry name" value="Sporulation response regulatory protein Spo0B"/>
    <property type="match status" value="1"/>
</dbReference>
<dbReference type="PROSITE" id="PS50109">
    <property type="entry name" value="HIS_KIN"/>
    <property type="match status" value="1"/>
</dbReference>
<evidence type="ECO:0000313" key="16">
    <source>
        <dbReference type="EMBL" id="KGR85713.1"/>
    </source>
</evidence>
<dbReference type="Gene3D" id="1.10.287.130">
    <property type="match status" value="1"/>
</dbReference>
<dbReference type="RefSeq" id="WP_036153078.1">
    <property type="nucleotide sequence ID" value="NZ_AVCX01000008.1"/>
</dbReference>
<dbReference type="InterPro" id="IPR016120">
    <property type="entry name" value="Sig_transdc_His_kin_SpoOB"/>
</dbReference>
<keyword evidence="4" id="KW-1003">Cell membrane</keyword>
<accession>A0A0A3IS68</accession>
<dbReference type="InterPro" id="IPR029151">
    <property type="entry name" value="Sensor-like_sf"/>
</dbReference>
<dbReference type="GO" id="GO:0000155">
    <property type="term" value="F:phosphorelay sensor kinase activity"/>
    <property type="evidence" value="ECO:0007669"/>
    <property type="project" value="InterPro"/>
</dbReference>
<keyword evidence="17" id="KW-1185">Reference proteome</keyword>
<evidence type="ECO:0000256" key="9">
    <source>
        <dbReference type="ARBA" id="ARBA00022777"/>
    </source>
</evidence>
<keyword evidence="7 14" id="KW-0812">Transmembrane</keyword>
<evidence type="ECO:0000256" key="8">
    <source>
        <dbReference type="ARBA" id="ARBA00022741"/>
    </source>
</evidence>
<organism evidence="16 17">
    <name type="scientific">Lysinibacillus odysseyi 34hs-1 = NBRC 100172</name>
    <dbReference type="NCBI Taxonomy" id="1220589"/>
    <lineage>
        <taxon>Bacteria</taxon>
        <taxon>Bacillati</taxon>
        <taxon>Bacillota</taxon>
        <taxon>Bacilli</taxon>
        <taxon>Bacillales</taxon>
        <taxon>Bacillaceae</taxon>
        <taxon>Lysinibacillus</taxon>
    </lineage>
</organism>
<dbReference type="Gene3D" id="3.30.450.20">
    <property type="entry name" value="PAS domain"/>
    <property type="match status" value="2"/>
</dbReference>
<dbReference type="GO" id="GO:0005886">
    <property type="term" value="C:plasma membrane"/>
    <property type="evidence" value="ECO:0007669"/>
    <property type="project" value="UniProtKB-SubCell"/>
</dbReference>
<dbReference type="OrthoDB" id="9792686at2"/>
<dbReference type="PRINTS" id="PR00344">
    <property type="entry name" value="BCTRLSENSOR"/>
</dbReference>
<dbReference type="GO" id="GO:0005524">
    <property type="term" value="F:ATP binding"/>
    <property type="evidence" value="ECO:0007669"/>
    <property type="project" value="UniProtKB-KW"/>
</dbReference>
<keyword evidence="13 14" id="KW-0472">Membrane</keyword>
<evidence type="ECO:0000256" key="1">
    <source>
        <dbReference type="ARBA" id="ARBA00000085"/>
    </source>
</evidence>
<comment type="caution">
    <text evidence="16">The sequence shown here is derived from an EMBL/GenBank/DDBJ whole genome shotgun (WGS) entry which is preliminary data.</text>
</comment>
<dbReference type="Gene3D" id="3.30.565.10">
    <property type="entry name" value="Histidine kinase-like ATPase, C-terminal domain"/>
    <property type="match status" value="1"/>
</dbReference>
<dbReference type="AlphaFoldDB" id="A0A0A3IS68"/>
<evidence type="ECO:0000256" key="13">
    <source>
        <dbReference type="ARBA" id="ARBA00023136"/>
    </source>
</evidence>
<feature type="transmembrane region" description="Helical" evidence="14">
    <location>
        <begin position="12"/>
        <end position="31"/>
    </location>
</feature>
<dbReference type="PANTHER" id="PTHR44936:SF10">
    <property type="entry name" value="SENSOR PROTEIN RSTB"/>
    <property type="match status" value="1"/>
</dbReference>
<dbReference type="eggNOG" id="COG3290">
    <property type="taxonomic scope" value="Bacteria"/>
</dbReference>
<evidence type="ECO:0000256" key="7">
    <source>
        <dbReference type="ARBA" id="ARBA00022692"/>
    </source>
</evidence>
<evidence type="ECO:0000256" key="12">
    <source>
        <dbReference type="ARBA" id="ARBA00023012"/>
    </source>
</evidence>
<evidence type="ECO:0000313" key="17">
    <source>
        <dbReference type="Proteomes" id="UP000030437"/>
    </source>
</evidence>
<dbReference type="SUPFAM" id="SSF103190">
    <property type="entry name" value="Sensory domain-like"/>
    <property type="match status" value="1"/>
</dbReference>
<evidence type="ECO:0000259" key="15">
    <source>
        <dbReference type="PROSITE" id="PS50109"/>
    </source>
</evidence>
<dbReference type="STRING" id="1220589.CD32_07610"/>
<dbReference type="SMART" id="SM00387">
    <property type="entry name" value="HATPase_c"/>
    <property type="match status" value="1"/>
</dbReference>
<keyword evidence="5" id="KW-0597">Phosphoprotein</keyword>
<dbReference type="InterPro" id="IPR003594">
    <property type="entry name" value="HATPase_dom"/>
</dbReference>
<dbReference type="InterPro" id="IPR033463">
    <property type="entry name" value="sCache_3"/>
</dbReference>
<dbReference type="InterPro" id="IPR005467">
    <property type="entry name" value="His_kinase_dom"/>
</dbReference>
<dbReference type="SUPFAM" id="SSF55874">
    <property type="entry name" value="ATPase domain of HSP90 chaperone/DNA topoisomerase II/histidine kinase"/>
    <property type="match status" value="1"/>
</dbReference>
<comment type="subcellular location">
    <subcellularLocation>
        <location evidence="2">Cell membrane</location>
        <topology evidence="2">Multi-pass membrane protein</topology>
    </subcellularLocation>
</comment>
<keyword evidence="11 14" id="KW-1133">Transmembrane helix</keyword>